<dbReference type="InterPro" id="IPR012337">
    <property type="entry name" value="RNaseH-like_sf"/>
</dbReference>
<sequence length="472" mass="54349">MFDIPRTITETAWLKEITILRRTGESKDVMVQGYPLSHFLKLRNPTEKGSSSRGTAIYETTALITNVQDADDPDNLLTIIFDELQKMAFSSKSGAPDLMNVQIFGEGMGTPFYIPMRSPAQNNTQAIKAQFLQLSTSETLTSIFNNELSVKICGYWAPGGSECVHDVYAKQLLKVIGSNFRLVVYNDIKQVIMNTNHAKHVIFLQLKYNHFDVILKPHLFLNVRKICNQCLKSMQPNYHPRGCMPKFIRYIYFDIESQIIHGAHKPILLSCYTYCTSCADNNVDIDDQTRSKECRCGPSLRYKSFNGFDGISPVDKFVDYIIRFNSKKPAKTIILAHNFSRYDGHLLLEVLYQRNYDVDIVAQGFKMYSMKIKLPGQTIEFKDSLNFIPSPLKDLPNMFGFKSDSTKGYFPHGANTPENLHKTFNCLPAPEDYWCDMMKPEDRKNFMEWYAKNKHPLLILQRKWSHTVKWIV</sequence>
<dbReference type="Pfam" id="PF03175">
    <property type="entry name" value="DNA_pol_B_2"/>
    <property type="match status" value="1"/>
</dbReference>
<evidence type="ECO:0000256" key="6">
    <source>
        <dbReference type="ARBA" id="ARBA00022932"/>
    </source>
</evidence>
<keyword evidence="3" id="KW-0808">Transferase</keyword>
<dbReference type="WBParaSite" id="PSU_v2.g2411.t1">
    <property type="protein sequence ID" value="PSU_v2.g2411.t1"/>
    <property type="gene ID" value="PSU_v2.g2411"/>
</dbReference>
<keyword evidence="10" id="KW-1185">Reference proteome</keyword>
<evidence type="ECO:0000256" key="2">
    <source>
        <dbReference type="ARBA" id="ARBA00012417"/>
    </source>
</evidence>
<proteinExistence type="inferred from homology"/>
<keyword evidence="7" id="KW-0238">DNA-binding</keyword>
<keyword evidence="5" id="KW-0235">DNA replication</keyword>
<dbReference type="AlphaFoldDB" id="A0A914YWF2"/>
<comment type="similarity">
    <text evidence="1">Belongs to the DNA polymerase type-B family.</text>
</comment>
<evidence type="ECO:0000256" key="1">
    <source>
        <dbReference type="ARBA" id="ARBA00005755"/>
    </source>
</evidence>
<dbReference type="Proteomes" id="UP000887577">
    <property type="component" value="Unplaced"/>
</dbReference>
<evidence type="ECO:0000256" key="4">
    <source>
        <dbReference type="ARBA" id="ARBA00022695"/>
    </source>
</evidence>
<dbReference type="PANTHER" id="PTHR33568">
    <property type="entry name" value="DNA POLYMERASE"/>
    <property type="match status" value="1"/>
</dbReference>
<evidence type="ECO:0000313" key="10">
    <source>
        <dbReference type="Proteomes" id="UP000887577"/>
    </source>
</evidence>
<dbReference type="EC" id="2.7.7.7" evidence="2"/>
<protein>
    <recommendedName>
        <fullName evidence="2">DNA-directed DNA polymerase</fullName>
        <ecNumber evidence="2">2.7.7.7</ecNumber>
    </recommendedName>
</protein>
<evidence type="ECO:0000259" key="9">
    <source>
        <dbReference type="Pfam" id="PF03175"/>
    </source>
</evidence>
<evidence type="ECO:0000256" key="8">
    <source>
        <dbReference type="ARBA" id="ARBA00049244"/>
    </source>
</evidence>
<evidence type="ECO:0000313" key="11">
    <source>
        <dbReference type="WBParaSite" id="PSU_v2.g2411.t1"/>
    </source>
</evidence>
<evidence type="ECO:0000256" key="3">
    <source>
        <dbReference type="ARBA" id="ARBA00022679"/>
    </source>
</evidence>
<dbReference type="PANTHER" id="PTHR33568:SF3">
    <property type="entry name" value="DNA-DIRECTED DNA POLYMERASE"/>
    <property type="match status" value="1"/>
</dbReference>
<accession>A0A914YWF2</accession>
<dbReference type="InterPro" id="IPR036397">
    <property type="entry name" value="RNaseH_sf"/>
</dbReference>
<dbReference type="Gene3D" id="3.30.420.10">
    <property type="entry name" value="Ribonuclease H-like superfamily/Ribonuclease H"/>
    <property type="match status" value="1"/>
</dbReference>
<evidence type="ECO:0000256" key="5">
    <source>
        <dbReference type="ARBA" id="ARBA00022705"/>
    </source>
</evidence>
<dbReference type="GO" id="GO:0006260">
    <property type="term" value="P:DNA replication"/>
    <property type="evidence" value="ECO:0007669"/>
    <property type="project" value="UniProtKB-KW"/>
</dbReference>
<dbReference type="InterPro" id="IPR004868">
    <property type="entry name" value="DNA-dir_DNA_pol_B_mt/vir"/>
</dbReference>
<organism evidence="10 11">
    <name type="scientific">Panagrolaimus superbus</name>
    <dbReference type="NCBI Taxonomy" id="310955"/>
    <lineage>
        <taxon>Eukaryota</taxon>
        <taxon>Metazoa</taxon>
        <taxon>Ecdysozoa</taxon>
        <taxon>Nematoda</taxon>
        <taxon>Chromadorea</taxon>
        <taxon>Rhabditida</taxon>
        <taxon>Tylenchina</taxon>
        <taxon>Panagrolaimomorpha</taxon>
        <taxon>Panagrolaimoidea</taxon>
        <taxon>Panagrolaimidae</taxon>
        <taxon>Panagrolaimus</taxon>
    </lineage>
</organism>
<dbReference type="GO" id="GO:0000166">
    <property type="term" value="F:nucleotide binding"/>
    <property type="evidence" value="ECO:0007669"/>
    <property type="project" value="InterPro"/>
</dbReference>
<dbReference type="GO" id="GO:0003677">
    <property type="term" value="F:DNA binding"/>
    <property type="evidence" value="ECO:0007669"/>
    <property type="project" value="UniProtKB-KW"/>
</dbReference>
<keyword evidence="4" id="KW-0548">Nucleotidyltransferase</keyword>
<dbReference type="SUPFAM" id="SSF53098">
    <property type="entry name" value="Ribonuclease H-like"/>
    <property type="match status" value="1"/>
</dbReference>
<reference evidence="11" key="1">
    <citation type="submission" date="2022-11" db="UniProtKB">
        <authorList>
            <consortium name="WormBaseParasite"/>
        </authorList>
    </citation>
    <scope>IDENTIFICATION</scope>
</reference>
<dbReference type="GO" id="GO:0003887">
    <property type="term" value="F:DNA-directed DNA polymerase activity"/>
    <property type="evidence" value="ECO:0007669"/>
    <property type="project" value="UniProtKB-KW"/>
</dbReference>
<keyword evidence="6" id="KW-0239">DNA-directed DNA polymerase</keyword>
<name>A0A914YWF2_9BILA</name>
<feature type="domain" description="DNA-directed DNA polymerase family B mitochondria/virus" evidence="9">
    <location>
        <begin position="328"/>
        <end position="434"/>
    </location>
</feature>
<evidence type="ECO:0000256" key="7">
    <source>
        <dbReference type="ARBA" id="ARBA00023125"/>
    </source>
</evidence>
<comment type="catalytic activity">
    <reaction evidence="8">
        <text>DNA(n) + a 2'-deoxyribonucleoside 5'-triphosphate = DNA(n+1) + diphosphate</text>
        <dbReference type="Rhea" id="RHEA:22508"/>
        <dbReference type="Rhea" id="RHEA-COMP:17339"/>
        <dbReference type="Rhea" id="RHEA-COMP:17340"/>
        <dbReference type="ChEBI" id="CHEBI:33019"/>
        <dbReference type="ChEBI" id="CHEBI:61560"/>
        <dbReference type="ChEBI" id="CHEBI:173112"/>
        <dbReference type="EC" id="2.7.7.7"/>
    </reaction>
</comment>